<accession>A0A173TC20</accession>
<reference evidence="4 6" key="1">
    <citation type="submission" date="2015-09" db="EMBL/GenBank/DDBJ databases">
        <authorList>
            <consortium name="Pathogen Informatics"/>
        </authorList>
    </citation>
    <scope>NUCLEOTIDE SEQUENCE [LARGE SCALE GENOMIC DNA]</scope>
    <source>
        <strain evidence="4 6">2789STDY5834959</strain>
    </source>
</reference>
<dbReference type="PANTHER" id="PTHR33678:SF2">
    <property type="match status" value="1"/>
</dbReference>
<evidence type="ECO:0000313" key="6">
    <source>
        <dbReference type="Proteomes" id="UP000095553"/>
    </source>
</evidence>
<dbReference type="EMBL" id="CP132968">
    <property type="protein sequence ID" value="WMD16399.1"/>
    <property type="molecule type" value="Genomic_DNA"/>
</dbReference>
<feature type="domain" description="Transposase TnpC homeodomain" evidence="3">
    <location>
        <begin position="55"/>
        <end position="117"/>
    </location>
</feature>
<dbReference type="GeneID" id="92742467"/>
<feature type="domain" description="Transposase IS66 zinc-finger binding" evidence="2">
    <location>
        <begin position="140"/>
        <end position="183"/>
    </location>
</feature>
<dbReference type="EMBL" id="CYXY01000010">
    <property type="protein sequence ID" value="CUM99485.1"/>
    <property type="molecule type" value="Genomic_DNA"/>
</dbReference>
<organism evidence="4 6">
    <name type="scientific">Anaerostipes hadrus</name>
    <dbReference type="NCBI Taxonomy" id="649756"/>
    <lineage>
        <taxon>Bacteria</taxon>
        <taxon>Bacillati</taxon>
        <taxon>Bacillota</taxon>
        <taxon>Clostridia</taxon>
        <taxon>Lachnospirales</taxon>
        <taxon>Lachnospiraceae</taxon>
        <taxon>Anaerostipes</taxon>
    </lineage>
</organism>
<dbReference type="Proteomes" id="UP001243496">
    <property type="component" value="Chromosome"/>
</dbReference>
<dbReference type="InterPro" id="IPR024463">
    <property type="entry name" value="Transposase_TnpC_homeodom"/>
</dbReference>
<dbReference type="Pfam" id="PF03050">
    <property type="entry name" value="DDE_Tnp_IS66"/>
    <property type="match status" value="1"/>
</dbReference>
<dbReference type="AlphaFoldDB" id="A0A173TC20"/>
<reference evidence="5" key="2">
    <citation type="submission" date="2023-08" db="EMBL/GenBank/DDBJ databases">
        <title>Complete Genome Sequences of butyrate producing Anaerostipes hadrus strains BA1 and GIF7 isolated from the terminal ileum of a healthy lean male.</title>
        <authorList>
            <person name="Low A."/>
            <person name="Sheludchenko M."/>
            <person name="Cheng H.E."/>
            <person name="Koh X.Q."/>
            <person name="Lee J."/>
        </authorList>
    </citation>
    <scope>NUCLEOTIDE SEQUENCE</scope>
    <source>
        <strain evidence="5">BA1</strain>
    </source>
</reference>
<evidence type="ECO:0000313" key="4">
    <source>
        <dbReference type="EMBL" id="CUM99485.1"/>
    </source>
</evidence>
<dbReference type="NCBIfam" id="NF033517">
    <property type="entry name" value="transpos_IS66"/>
    <property type="match status" value="1"/>
</dbReference>
<sequence length="549" mass="64284">MSSGRNDIRLIELKDTISQLNQTIRVQTEMIKDLRKTIEEHHASDEKKDQIISNLQAEISYLKAKLFGASSEKRRKEDLPGQMSLFDELMEEEPAKEIEPEYIEIKAHERKRKKKPDLNEQFRDIPVRQEFVDTLTEEQKTCSICGTKMVEIGHELIRSEVIFTPAKLERVEYIATTYGCPKCKETEEPQFVKDNGVPALLRGSYVSPSLAAHVICQKFMNAMPLYRQEKDWEQLGATITRASMARWIIHCSKTYFQPMYEYFEKQLKKRKFLMMDETRLQVLKEEWRRAQTQSFIWVVRSGEDGLPKIVLYHYTETRAGKHAVGFLDGIKPGYYFMADGYHGYNLLKDGKRCCCYAHIRRYLLEAIPKGHEKDYTDPAVQGVLYCDKLFEYERRYREKGFSPEQKKKRRLKDEKPVIEAFLSWLDAQTPVKGSRLDQAVIYIRNRKDSLMTYLEDGRCSLSNNLSENAIRPITVGRKNWLFCDSVDGANASAICFTMIEMAKAYDLNVYKYLNFLLEKRPNARTAQKELEKLAPWNEEVQKMFARKMK</sequence>
<evidence type="ECO:0000313" key="5">
    <source>
        <dbReference type="EMBL" id="WMD16399.1"/>
    </source>
</evidence>
<feature type="domain" description="Transposase IS66 central" evidence="1">
    <location>
        <begin position="204"/>
        <end position="490"/>
    </location>
</feature>
<dbReference type="InterPro" id="IPR024474">
    <property type="entry name" value="Znf_dom_IS66"/>
</dbReference>
<evidence type="ECO:0000259" key="3">
    <source>
        <dbReference type="Pfam" id="PF13007"/>
    </source>
</evidence>
<evidence type="ECO:0000259" key="1">
    <source>
        <dbReference type="Pfam" id="PF03050"/>
    </source>
</evidence>
<dbReference type="Pfam" id="PF13005">
    <property type="entry name" value="zf-IS66"/>
    <property type="match status" value="1"/>
</dbReference>
<dbReference type="InterPro" id="IPR004291">
    <property type="entry name" value="Transposase_IS66_central"/>
</dbReference>
<dbReference type="Proteomes" id="UP000095553">
    <property type="component" value="Unassembled WGS sequence"/>
</dbReference>
<proteinExistence type="predicted"/>
<gene>
    <name evidence="4" type="ORF">ERS852571_01873</name>
    <name evidence="5" type="ORF">RBI15_13745</name>
</gene>
<protein>
    <submittedName>
        <fullName evidence="5">IS66 family transposase</fullName>
    </submittedName>
    <submittedName>
        <fullName evidence="4">Transposase and inactivated derivatives</fullName>
    </submittedName>
</protein>
<dbReference type="InterPro" id="IPR052344">
    <property type="entry name" value="Transposase-related"/>
</dbReference>
<dbReference type="Pfam" id="PF13007">
    <property type="entry name" value="LZ_Tnp_IS66"/>
    <property type="match status" value="1"/>
</dbReference>
<evidence type="ECO:0000259" key="2">
    <source>
        <dbReference type="Pfam" id="PF13005"/>
    </source>
</evidence>
<dbReference type="RefSeq" id="WP_081022683.1">
    <property type="nucleotide sequence ID" value="NZ_CAXSPF010000004.1"/>
</dbReference>
<dbReference type="PANTHER" id="PTHR33678">
    <property type="entry name" value="BLL1576 PROTEIN"/>
    <property type="match status" value="1"/>
</dbReference>
<name>A0A173TC20_ANAHA</name>